<feature type="domain" description="NADP-dependent oxidoreductase" evidence="6">
    <location>
        <begin position="16"/>
        <end position="303"/>
    </location>
</feature>
<keyword evidence="2" id="KW-0560">Oxidoreductase</keyword>
<evidence type="ECO:0000313" key="7">
    <source>
        <dbReference type="EMBL" id="OMJ07399.1"/>
    </source>
</evidence>
<dbReference type="PRINTS" id="PR00069">
    <property type="entry name" value="ALDKETRDTASE"/>
</dbReference>
<proteinExistence type="inferred from homology"/>
<dbReference type="PROSITE" id="PS00798">
    <property type="entry name" value="ALDOKETO_REDUCTASE_1"/>
    <property type="match status" value="1"/>
</dbReference>
<evidence type="ECO:0000256" key="2">
    <source>
        <dbReference type="ARBA" id="ARBA00023002"/>
    </source>
</evidence>
<comment type="similarity">
    <text evidence="1">Belongs to the aldo/keto reductase family.</text>
</comment>
<evidence type="ECO:0000313" key="8">
    <source>
        <dbReference type="Proteomes" id="UP000187283"/>
    </source>
</evidence>
<evidence type="ECO:0000259" key="6">
    <source>
        <dbReference type="Pfam" id="PF00248"/>
    </source>
</evidence>
<dbReference type="FunFam" id="3.20.20.100:FF:000007">
    <property type="entry name" value="NAD(P)H-dependent D-xylose reductase xyl1"/>
    <property type="match status" value="1"/>
</dbReference>
<sequence>MEAITLSATNDKMPQVGFGTWKIPKEACKDVVFQAIKEGYRLFDCAPTYANEVEVGQGIKEAIDQGIVKRSELFIVSKLFSTHHRKEHVKLGIERTLSDLGLEYLDLYLIHAPIALKHVSFEERYPPSHYYDTAKKIIVVDQVPLHETWAAMEQLVHSGLARNIGISNINASLLMDLLSYAKIKPSVLQMELHPYLTRKKLVNYAKSKDIAITAYSSFGDTSYHSMGVVDKSSGFVPLLENKTILNIANNHSVTAAQVLIRWAVQQNIAVIPKSTNAERMSLNMQVYNFVLSDEEIKSIDDLNNDVRFVDPDFYLEGYPFYAN</sequence>
<feature type="active site" description="Proton donor" evidence="3">
    <location>
        <position position="49"/>
    </location>
</feature>
<evidence type="ECO:0000256" key="3">
    <source>
        <dbReference type="PIRSR" id="PIRSR000097-1"/>
    </source>
</evidence>
<protein>
    <submittedName>
        <fullName evidence="7">4-dihydromethyl-trisporate dehydrogenase</fullName>
    </submittedName>
</protein>
<dbReference type="InterPro" id="IPR018170">
    <property type="entry name" value="Aldo/ket_reductase_CS"/>
</dbReference>
<comment type="caution">
    <text evidence="7">The sequence shown here is derived from an EMBL/GenBank/DDBJ whole genome shotgun (WGS) entry which is preliminary data.</text>
</comment>
<evidence type="ECO:0000256" key="1">
    <source>
        <dbReference type="ARBA" id="ARBA00007905"/>
    </source>
</evidence>
<dbReference type="OrthoDB" id="416253at2759"/>
<dbReference type="PIRSF" id="PIRSF000097">
    <property type="entry name" value="AKR"/>
    <property type="match status" value="1"/>
</dbReference>
<dbReference type="InterPro" id="IPR036812">
    <property type="entry name" value="NAD(P)_OxRdtase_dom_sf"/>
</dbReference>
<dbReference type="AlphaFoldDB" id="A0A1R1WYD8"/>
<dbReference type="EMBL" id="LSSN01006055">
    <property type="protein sequence ID" value="OMJ07399.1"/>
    <property type="molecule type" value="Genomic_DNA"/>
</dbReference>
<evidence type="ECO:0000256" key="4">
    <source>
        <dbReference type="PIRSR" id="PIRSR000097-2"/>
    </source>
</evidence>
<dbReference type="GO" id="GO:0016491">
    <property type="term" value="F:oxidoreductase activity"/>
    <property type="evidence" value="ECO:0007669"/>
    <property type="project" value="UniProtKB-KW"/>
</dbReference>
<gene>
    <name evidence="7" type="ORF">AYI70_g12220</name>
</gene>
<keyword evidence="8" id="KW-1185">Reference proteome</keyword>
<dbReference type="InterPro" id="IPR020471">
    <property type="entry name" value="AKR"/>
</dbReference>
<feature type="binding site" evidence="4">
    <location>
        <position position="111"/>
    </location>
    <ligand>
        <name>substrate</name>
    </ligand>
</feature>
<dbReference type="Pfam" id="PF00248">
    <property type="entry name" value="Aldo_ket_red"/>
    <property type="match status" value="1"/>
</dbReference>
<dbReference type="InterPro" id="IPR023210">
    <property type="entry name" value="NADP_OxRdtase_dom"/>
</dbReference>
<dbReference type="STRING" id="133412.A0A1R1WYD8"/>
<feature type="site" description="Lowers pKa of active site Tyr" evidence="5">
    <location>
        <position position="78"/>
    </location>
</feature>
<name>A0A1R1WYD8_9FUNG</name>
<organism evidence="7 8">
    <name type="scientific">Smittium culicis</name>
    <dbReference type="NCBI Taxonomy" id="133412"/>
    <lineage>
        <taxon>Eukaryota</taxon>
        <taxon>Fungi</taxon>
        <taxon>Fungi incertae sedis</taxon>
        <taxon>Zoopagomycota</taxon>
        <taxon>Kickxellomycotina</taxon>
        <taxon>Harpellomycetes</taxon>
        <taxon>Harpellales</taxon>
        <taxon>Legeriomycetaceae</taxon>
        <taxon>Smittium</taxon>
    </lineage>
</organism>
<dbReference type="SUPFAM" id="SSF51430">
    <property type="entry name" value="NAD(P)-linked oxidoreductase"/>
    <property type="match status" value="1"/>
</dbReference>
<accession>A0A1R1WYD8</accession>
<evidence type="ECO:0000256" key="5">
    <source>
        <dbReference type="PIRSR" id="PIRSR000097-3"/>
    </source>
</evidence>
<dbReference type="PANTHER" id="PTHR11732">
    <property type="entry name" value="ALDO/KETO REDUCTASE"/>
    <property type="match status" value="1"/>
</dbReference>
<dbReference type="Gene3D" id="3.20.20.100">
    <property type="entry name" value="NADP-dependent oxidoreductase domain"/>
    <property type="match status" value="1"/>
</dbReference>
<reference evidence="7 8" key="1">
    <citation type="submission" date="2017-01" db="EMBL/GenBank/DDBJ databases">
        <authorList>
            <person name="Mah S.A."/>
            <person name="Swanson W.J."/>
            <person name="Moy G.W."/>
            <person name="Vacquier V.D."/>
        </authorList>
    </citation>
    <scope>NUCLEOTIDE SEQUENCE [LARGE SCALE GENOMIC DNA]</scope>
    <source>
        <strain evidence="7 8">GSMNP</strain>
    </source>
</reference>
<dbReference type="Proteomes" id="UP000187283">
    <property type="component" value="Unassembled WGS sequence"/>
</dbReference>